<name>A0A2P6PZF8_ROSCH</name>
<evidence type="ECO:0008006" key="3">
    <source>
        <dbReference type="Google" id="ProtNLM"/>
    </source>
</evidence>
<gene>
    <name evidence="1" type="ORF">RchiOBHm_Chr6g0304151</name>
</gene>
<dbReference type="OMA" id="ELENGIW"/>
<evidence type="ECO:0000313" key="2">
    <source>
        <dbReference type="Proteomes" id="UP000238479"/>
    </source>
</evidence>
<dbReference type="Pfam" id="PF03087">
    <property type="entry name" value="BPS1"/>
    <property type="match status" value="1"/>
</dbReference>
<dbReference type="Gramene" id="PRQ27325">
    <property type="protein sequence ID" value="PRQ27325"/>
    <property type="gene ID" value="RchiOBHm_Chr6g0304151"/>
</dbReference>
<reference evidence="1 2" key="1">
    <citation type="journal article" date="2018" name="Nat. Genet.">
        <title>The Rosa genome provides new insights in the design of modern roses.</title>
        <authorList>
            <person name="Bendahmane M."/>
        </authorList>
    </citation>
    <scope>NUCLEOTIDE SEQUENCE [LARGE SCALE GENOMIC DNA]</scope>
    <source>
        <strain evidence="2">cv. Old Blush</strain>
    </source>
</reference>
<organism evidence="1 2">
    <name type="scientific">Rosa chinensis</name>
    <name type="common">China rose</name>
    <dbReference type="NCBI Taxonomy" id="74649"/>
    <lineage>
        <taxon>Eukaryota</taxon>
        <taxon>Viridiplantae</taxon>
        <taxon>Streptophyta</taxon>
        <taxon>Embryophyta</taxon>
        <taxon>Tracheophyta</taxon>
        <taxon>Spermatophyta</taxon>
        <taxon>Magnoliopsida</taxon>
        <taxon>eudicotyledons</taxon>
        <taxon>Gunneridae</taxon>
        <taxon>Pentapetalae</taxon>
        <taxon>rosids</taxon>
        <taxon>fabids</taxon>
        <taxon>Rosales</taxon>
        <taxon>Rosaceae</taxon>
        <taxon>Rosoideae</taxon>
        <taxon>Rosoideae incertae sedis</taxon>
        <taxon>Rosa</taxon>
    </lineage>
</organism>
<dbReference type="EMBL" id="PDCK01000044">
    <property type="protein sequence ID" value="PRQ27325.1"/>
    <property type="molecule type" value="Genomic_DNA"/>
</dbReference>
<accession>A0A2P6PZF8</accession>
<dbReference type="PANTHER" id="PTHR33070">
    <property type="entry name" value="OS06G0725500 PROTEIN"/>
    <property type="match status" value="1"/>
</dbReference>
<dbReference type="Proteomes" id="UP000238479">
    <property type="component" value="Chromosome 6"/>
</dbReference>
<dbReference type="OrthoDB" id="695739at2759"/>
<dbReference type="PANTHER" id="PTHR33070:SF49">
    <property type="entry name" value="OS06G0725500 PROTEIN"/>
    <property type="match status" value="1"/>
</dbReference>
<dbReference type="STRING" id="74649.A0A2P6PZF8"/>
<dbReference type="AlphaFoldDB" id="A0A2P6PZF8"/>
<keyword evidence="2" id="KW-1185">Reference proteome</keyword>
<proteinExistence type="predicted"/>
<dbReference type="InterPro" id="IPR004320">
    <property type="entry name" value="BPS1_pln"/>
</dbReference>
<sequence length="303" mass="34065">MVGVFRRSLSFPNKPNTNRPSKPSLARHTRSVSLPCRSHPLISQLKDHISELQSWSSKCDSSSAWLVDGLTRLTELHHCLDDTLQLPQTQEALRRQPHYSSIENLLEQFLRFVDVYGICRSSVLALKEEHSAAQVAMRKRDESKIALYVKARKRMAIEMSKIVNEVRFCNRSSESVSPNSVNVGDVELAAVVSDVVQVTVTVSVSLFNGIALSFGPRKSITWMNMGMVKKGKVDNQDQGIHEFEQVGIKSLLGLRRKGDEEVKMTLKKMRELETSIEGIETCTERVFRGLINARVALLNTLTS</sequence>
<dbReference type="GO" id="GO:0048364">
    <property type="term" value="P:root development"/>
    <property type="evidence" value="ECO:0007669"/>
    <property type="project" value="InterPro"/>
</dbReference>
<evidence type="ECO:0000313" key="1">
    <source>
        <dbReference type="EMBL" id="PRQ27325.1"/>
    </source>
</evidence>
<dbReference type="GO" id="GO:0048367">
    <property type="term" value="P:shoot system development"/>
    <property type="evidence" value="ECO:0007669"/>
    <property type="project" value="InterPro"/>
</dbReference>
<protein>
    <recommendedName>
        <fullName evidence="3">DUF241 domain protein</fullName>
    </recommendedName>
</protein>
<comment type="caution">
    <text evidence="1">The sequence shown here is derived from an EMBL/GenBank/DDBJ whole genome shotgun (WGS) entry which is preliminary data.</text>
</comment>